<name>A0A5N3CQJ0_ECOLX</name>
<dbReference type="GO" id="GO:0003677">
    <property type="term" value="F:DNA binding"/>
    <property type="evidence" value="ECO:0007669"/>
    <property type="project" value="InterPro"/>
</dbReference>
<accession>A0A5N3CQJ0</accession>
<dbReference type="Proteomes" id="UP000327073">
    <property type="component" value="Unassembled WGS sequence"/>
</dbReference>
<feature type="domain" description="HTH iclR-type" evidence="2">
    <location>
        <begin position="30"/>
        <end position="67"/>
    </location>
</feature>
<organism evidence="3 4">
    <name type="scientific">Escherichia coli</name>
    <dbReference type="NCBI Taxonomy" id="562"/>
    <lineage>
        <taxon>Bacteria</taxon>
        <taxon>Pseudomonadati</taxon>
        <taxon>Pseudomonadota</taxon>
        <taxon>Gammaproteobacteria</taxon>
        <taxon>Enterobacterales</taxon>
        <taxon>Enterobacteriaceae</taxon>
        <taxon>Escherichia</taxon>
    </lineage>
</organism>
<evidence type="ECO:0000313" key="3">
    <source>
        <dbReference type="EMBL" id="KAB0120653.1"/>
    </source>
</evidence>
<protein>
    <submittedName>
        <fullName evidence="3">Helix-turn-helix domain-containing protein</fullName>
    </submittedName>
</protein>
<dbReference type="AlphaFoldDB" id="A0A5N3CQJ0"/>
<evidence type="ECO:0000259" key="2">
    <source>
        <dbReference type="Pfam" id="PF09339"/>
    </source>
</evidence>
<reference evidence="3 4" key="1">
    <citation type="submission" date="2019-03" db="EMBL/GenBank/DDBJ databases">
        <title>Whole Genome Sequencing of Shiga-Toxin Escherichia coli Strains from Nebraska.</title>
        <authorList>
            <person name="Abdalhamid B."/>
            <person name="Mccutchen E.L."/>
            <person name="Bouska A.C."/>
            <person name="Hinrichs S.H."/>
            <person name="Iwen P.C."/>
        </authorList>
    </citation>
    <scope>NUCLEOTIDE SEQUENCE [LARGE SCALE GENOMIC DNA]</scope>
    <source>
        <strain evidence="3 4">STEC_170836</strain>
    </source>
</reference>
<feature type="non-terminal residue" evidence="3">
    <location>
        <position position="67"/>
    </location>
</feature>
<evidence type="ECO:0000313" key="4">
    <source>
        <dbReference type="Proteomes" id="UP000327073"/>
    </source>
</evidence>
<sequence>METTEVEDDLPTDGDAEDARANRDRSGIQSIEVGSQLLVALTRAMRAMALGDLARAAGMHPSKAHRY</sequence>
<dbReference type="Pfam" id="PF09339">
    <property type="entry name" value="HTH_IclR"/>
    <property type="match status" value="1"/>
</dbReference>
<feature type="compositionally biased region" description="Acidic residues" evidence="1">
    <location>
        <begin position="1"/>
        <end position="16"/>
    </location>
</feature>
<evidence type="ECO:0000256" key="1">
    <source>
        <dbReference type="SAM" id="MobiDB-lite"/>
    </source>
</evidence>
<dbReference type="EMBL" id="VZEL01000115">
    <property type="protein sequence ID" value="KAB0120653.1"/>
    <property type="molecule type" value="Genomic_DNA"/>
</dbReference>
<feature type="region of interest" description="Disordered" evidence="1">
    <location>
        <begin position="1"/>
        <end position="28"/>
    </location>
</feature>
<gene>
    <name evidence="3" type="ORF">F7F11_26205</name>
</gene>
<dbReference type="InterPro" id="IPR005471">
    <property type="entry name" value="Tscrpt_reg_IclR_N"/>
</dbReference>
<comment type="caution">
    <text evidence="3">The sequence shown here is derived from an EMBL/GenBank/DDBJ whole genome shotgun (WGS) entry which is preliminary data.</text>
</comment>
<dbReference type="InterPro" id="IPR036388">
    <property type="entry name" value="WH-like_DNA-bd_sf"/>
</dbReference>
<proteinExistence type="predicted"/>
<feature type="compositionally biased region" description="Basic and acidic residues" evidence="1">
    <location>
        <begin position="17"/>
        <end position="26"/>
    </location>
</feature>
<dbReference type="GO" id="GO:0006355">
    <property type="term" value="P:regulation of DNA-templated transcription"/>
    <property type="evidence" value="ECO:0007669"/>
    <property type="project" value="InterPro"/>
</dbReference>
<dbReference type="Gene3D" id="1.10.10.10">
    <property type="entry name" value="Winged helix-like DNA-binding domain superfamily/Winged helix DNA-binding domain"/>
    <property type="match status" value="1"/>
</dbReference>